<protein>
    <submittedName>
        <fullName evidence="1">Uncharacterized protein</fullName>
    </submittedName>
</protein>
<dbReference type="Proteomes" id="UP000827976">
    <property type="component" value="Chromosome 18"/>
</dbReference>
<accession>A0ACB7U9W1</accession>
<evidence type="ECO:0000313" key="1">
    <source>
        <dbReference type="EMBL" id="KAH7657124.1"/>
    </source>
</evidence>
<proteinExistence type="predicted"/>
<name>A0ACB7U9W1_DIOAL</name>
<gene>
    <name evidence="1" type="ORF">IHE45_18G120200</name>
</gene>
<reference evidence="2" key="1">
    <citation type="journal article" date="2022" name="Nat. Commun.">
        <title>Chromosome evolution and the genetic basis of agronomically important traits in greater yam.</title>
        <authorList>
            <person name="Bredeson J.V."/>
            <person name="Lyons J.B."/>
            <person name="Oniyinde I.O."/>
            <person name="Okereke N.R."/>
            <person name="Kolade O."/>
            <person name="Nnabue I."/>
            <person name="Nwadili C.O."/>
            <person name="Hribova E."/>
            <person name="Parker M."/>
            <person name="Nwogha J."/>
            <person name="Shu S."/>
            <person name="Carlson J."/>
            <person name="Kariba R."/>
            <person name="Muthemba S."/>
            <person name="Knop K."/>
            <person name="Barton G.J."/>
            <person name="Sherwood A.V."/>
            <person name="Lopez-Montes A."/>
            <person name="Asiedu R."/>
            <person name="Jamnadass R."/>
            <person name="Muchugi A."/>
            <person name="Goodstein D."/>
            <person name="Egesi C.N."/>
            <person name="Featherston J."/>
            <person name="Asfaw A."/>
            <person name="Simpson G.G."/>
            <person name="Dolezel J."/>
            <person name="Hendre P.S."/>
            <person name="Van Deynze A."/>
            <person name="Kumar P.L."/>
            <person name="Obidiegwu J.E."/>
            <person name="Bhattacharjee R."/>
            <person name="Rokhsar D.S."/>
        </authorList>
    </citation>
    <scope>NUCLEOTIDE SEQUENCE [LARGE SCALE GENOMIC DNA]</scope>
    <source>
        <strain evidence="2">cv. TDa95/00328</strain>
    </source>
</reference>
<keyword evidence="2" id="KW-1185">Reference proteome</keyword>
<dbReference type="EMBL" id="CM037028">
    <property type="protein sequence ID" value="KAH7657124.1"/>
    <property type="molecule type" value="Genomic_DNA"/>
</dbReference>
<organism evidence="1 2">
    <name type="scientific">Dioscorea alata</name>
    <name type="common">Purple yam</name>
    <dbReference type="NCBI Taxonomy" id="55571"/>
    <lineage>
        <taxon>Eukaryota</taxon>
        <taxon>Viridiplantae</taxon>
        <taxon>Streptophyta</taxon>
        <taxon>Embryophyta</taxon>
        <taxon>Tracheophyta</taxon>
        <taxon>Spermatophyta</taxon>
        <taxon>Magnoliopsida</taxon>
        <taxon>Liliopsida</taxon>
        <taxon>Dioscoreales</taxon>
        <taxon>Dioscoreaceae</taxon>
        <taxon>Dioscorea</taxon>
    </lineage>
</organism>
<evidence type="ECO:0000313" key="2">
    <source>
        <dbReference type="Proteomes" id="UP000827976"/>
    </source>
</evidence>
<comment type="caution">
    <text evidence="1">The sequence shown here is derived from an EMBL/GenBank/DDBJ whole genome shotgun (WGS) entry which is preliminary data.</text>
</comment>
<sequence length="128" mass="14006">MEIGAAMMSTSSSQHQPLEEILPPNSGCLCYGLKENLFNHGLNIFGTQGSDKSTSGGLCLPNKRLSFKPLRENLLWFFQSNPKAAFSPVFSKAVHIPPRTNHLRSTAINDWDGPLFPPPLIVVASKAE</sequence>